<sequence>MQRHVREYRLHQRLVGEVSLKHAAMPCVMQRVGQARPHQAGGRDRAVLPRPLHHLDDGADARALVANARGVSSNELDFGRRVGAVA</sequence>
<reference evidence="1" key="1">
    <citation type="submission" date="2016-10" db="EMBL/GenBank/DDBJ databases">
        <title>Sequence of Gallionella enrichment culture.</title>
        <authorList>
            <person name="Poehlein A."/>
            <person name="Muehling M."/>
            <person name="Daniel R."/>
        </authorList>
    </citation>
    <scope>NUCLEOTIDE SEQUENCE</scope>
</reference>
<gene>
    <name evidence="1" type="ORF">GALL_555030</name>
</gene>
<name>A0A1J5NW46_9ZZZZ</name>
<evidence type="ECO:0000313" key="1">
    <source>
        <dbReference type="EMBL" id="OIQ62962.1"/>
    </source>
</evidence>
<protein>
    <submittedName>
        <fullName evidence="1">Uncharacterized protein</fullName>
    </submittedName>
</protein>
<proteinExistence type="predicted"/>
<organism evidence="1">
    <name type="scientific">mine drainage metagenome</name>
    <dbReference type="NCBI Taxonomy" id="410659"/>
    <lineage>
        <taxon>unclassified sequences</taxon>
        <taxon>metagenomes</taxon>
        <taxon>ecological metagenomes</taxon>
    </lineage>
</organism>
<dbReference type="EMBL" id="MLJW01009433">
    <property type="protein sequence ID" value="OIQ62962.1"/>
    <property type="molecule type" value="Genomic_DNA"/>
</dbReference>
<dbReference type="AlphaFoldDB" id="A0A1J5NW46"/>
<accession>A0A1J5NW46</accession>
<comment type="caution">
    <text evidence="1">The sequence shown here is derived from an EMBL/GenBank/DDBJ whole genome shotgun (WGS) entry which is preliminary data.</text>
</comment>